<dbReference type="Proteomes" id="UP000297703">
    <property type="component" value="Unassembled WGS sequence"/>
</dbReference>
<evidence type="ECO:0000313" key="1">
    <source>
        <dbReference type="EMBL" id="TFK14118.1"/>
    </source>
</evidence>
<dbReference type="EMBL" id="QXTE01000013">
    <property type="protein sequence ID" value="TFK14118.1"/>
    <property type="molecule type" value="Genomic_DNA"/>
</dbReference>
<evidence type="ECO:0000313" key="2">
    <source>
        <dbReference type="Proteomes" id="UP000297703"/>
    </source>
</evidence>
<comment type="caution">
    <text evidence="1">The sequence shown here is derived from an EMBL/GenBank/DDBJ whole genome shotgun (WGS) entry which is preliminary data.</text>
</comment>
<sequence>MAAEVDFGDRELFEQLDGDEVATPTAQPLHIRFEEDEEAGEALRERLRDSEEIVRQLRSENILTGGIWAWFRFIPGQGTAPTAVYFRPMPVPFRRSLGGC</sequence>
<reference evidence="1 2" key="2">
    <citation type="submission" date="2019-04" db="EMBL/GenBank/DDBJ databases">
        <title>The genome sequence of big-headed turtle.</title>
        <authorList>
            <person name="Gong S."/>
        </authorList>
    </citation>
    <scope>NUCLEOTIDE SEQUENCE [LARGE SCALE GENOMIC DNA]</scope>
    <source>
        <strain evidence="1">DO16091913</strain>
        <tissue evidence="1">Muscle</tissue>
    </source>
</reference>
<dbReference type="AlphaFoldDB" id="A0A4D9F426"/>
<proteinExistence type="predicted"/>
<name>A0A4D9F426_9SAUR</name>
<dbReference type="STRING" id="55544.A0A4D9F426"/>
<protein>
    <submittedName>
        <fullName evidence="1">Zinc finger CCHC domain-containing protein 8</fullName>
    </submittedName>
</protein>
<organism evidence="1 2">
    <name type="scientific">Platysternon megacephalum</name>
    <name type="common">big-headed turtle</name>
    <dbReference type="NCBI Taxonomy" id="55544"/>
    <lineage>
        <taxon>Eukaryota</taxon>
        <taxon>Metazoa</taxon>
        <taxon>Chordata</taxon>
        <taxon>Craniata</taxon>
        <taxon>Vertebrata</taxon>
        <taxon>Euteleostomi</taxon>
        <taxon>Archelosauria</taxon>
        <taxon>Testudinata</taxon>
        <taxon>Testudines</taxon>
        <taxon>Cryptodira</taxon>
        <taxon>Durocryptodira</taxon>
        <taxon>Testudinoidea</taxon>
        <taxon>Platysternidae</taxon>
        <taxon>Platysternon</taxon>
    </lineage>
</organism>
<dbReference type="OrthoDB" id="8026949at2759"/>
<gene>
    <name evidence="1" type="ORF">DR999_PMT02561</name>
</gene>
<keyword evidence="2" id="KW-1185">Reference proteome</keyword>
<reference evidence="1 2" key="1">
    <citation type="submission" date="2019-04" db="EMBL/GenBank/DDBJ databases">
        <title>Draft genome of the big-headed turtle Platysternon megacephalum.</title>
        <authorList>
            <person name="Gong S."/>
        </authorList>
    </citation>
    <scope>NUCLEOTIDE SEQUENCE [LARGE SCALE GENOMIC DNA]</scope>
    <source>
        <strain evidence="1">DO16091913</strain>
        <tissue evidence="1">Muscle</tissue>
    </source>
</reference>
<accession>A0A4D9F426</accession>